<dbReference type="Gene3D" id="3.60.20.10">
    <property type="entry name" value="Glutamine Phosphoribosylpyrophosphate, subunit 1, domain 1"/>
    <property type="match status" value="1"/>
</dbReference>
<dbReference type="GO" id="GO:0140640">
    <property type="term" value="F:catalytic activity, acting on a nucleic acid"/>
    <property type="evidence" value="ECO:0007669"/>
    <property type="project" value="UniProtKB-ARBA"/>
</dbReference>
<sequence length="285" mass="31468">MLQSNKTEFSDSVFAREGTDRISRPRSRWIFLLGAWFRVLELSEQRVSMFLTRSEYDRGVNTFSPEGRLFQVEYAIEAIKLGSTAVGLKTKYGVVLAVEKRITSTLLEPSSVDKIMEIDSHIGCAASGLTADAPTLVEHGRVETQNHRFSYNEPMSVESTTQALCDLALRFGEGDEDSMSRPFGVSLLIAGYDENGPSLYITDPSGTFWECDAKAIGSGSEGADSSLQEHYNKEMTLEEAELLALSTLKQVMEEKVTAANVDIAKVAPTYHLYTPTEVEAVIGRL</sequence>
<evidence type="ECO:0000256" key="5">
    <source>
        <dbReference type="PROSITE-ProRule" id="PRU00808"/>
    </source>
</evidence>
<dbReference type="CDD" id="cd03753">
    <property type="entry name" value="proteasome_alpha_type_5"/>
    <property type="match status" value="1"/>
</dbReference>
<dbReference type="InterPro" id="IPR000426">
    <property type="entry name" value="Proteasome_asu_N"/>
</dbReference>
<evidence type="ECO:0000259" key="7">
    <source>
        <dbReference type="PROSITE" id="PS00388"/>
    </source>
</evidence>
<dbReference type="PROSITE" id="PS51475">
    <property type="entry name" value="PROTEASOME_ALPHA_2"/>
    <property type="match status" value="1"/>
</dbReference>
<comment type="caution">
    <text evidence="8">The sequence shown here is derived from an EMBL/GenBank/DDBJ whole genome shotgun (WGS) entry which is preliminary data.</text>
</comment>
<dbReference type="Proteomes" id="UP001605036">
    <property type="component" value="Unassembled WGS sequence"/>
</dbReference>
<dbReference type="PANTHER" id="PTHR11599">
    <property type="entry name" value="PROTEASOME SUBUNIT ALPHA/BETA"/>
    <property type="match status" value="1"/>
</dbReference>
<dbReference type="NCBIfam" id="NF003075">
    <property type="entry name" value="PRK03996.1"/>
    <property type="match status" value="1"/>
</dbReference>
<comment type="subunit">
    <text evidence="6">The 20S proteasome core is composed of 28 subunits that are arranged in four stacked rings, resulting in a barrel-shaped structure. The two end rings are each formed by seven alpha subunits, and the two central rings are each formed by seven beta subunits.</text>
</comment>
<dbReference type="PROSITE" id="PS00388">
    <property type="entry name" value="PROTEASOME_ALPHA_1"/>
    <property type="match status" value="1"/>
</dbReference>
<comment type="similarity">
    <text evidence="5 6">Belongs to the peptidase T1A family.</text>
</comment>
<accession>A0ABD1YEU0</accession>
<dbReference type="InterPro" id="IPR029055">
    <property type="entry name" value="Ntn_hydrolases_N"/>
</dbReference>
<dbReference type="InterPro" id="IPR033812">
    <property type="entry name" value="Proteasome_alpha_type_5"/>
</dbReference>
<keyword evidence="3 5" id="KW-0647">Proteasome</keyword>
<dbReference type="GO" id="GO:0003735">
    <property type="term" value="F:structural constituent of ribosome"/>
    <property type="evidence" value="ECO:0007669"/>
    <property type="project" value="UniProtKB-ARBA"/>
</dbReference>
<keyword evidence="2 6" id="KW-0963">Cytoplasm</keyword>
<gene>
    <name evidence="8" type="ORF">R1flu_013590</name>
</gene>
<organism evidence="8 9">
    <name type="scientific">Riccia fluitans</name>
    <dbReference type="NCBI Taxonomy" id="41844"/>
    <lineage>
        <taxon>Eukaryota</taxon>
        <taxon>Viridiplantae</taxon>
        <taxon>Streptophyta</taxon>
        <taxon>Embryophyta</taxon>
        <taxon>Marchantiophyta</taxon>
        <taxon>Marchantiopsida</taxon>
        <taxon>Marchantiidae</taxon>
        <taxon>Marchantiales</taxon>
        <taxon>Ricciaceae</taxon>
        <taxon>Riccia</taxon>
    </lineage>
</organism>
<evidence type="ECO:0000313" key="9">
    <source>
        <dbReference type="Proteomes" id="UP001605036"/>
    </source>
</evidence>
<comment type="function">
    <text evidence="1">The proteasome is a multicatalytic proteinase complex which is characterized by its ability to cleave peptides with Arg, Phe, Tyr, Leu, and Glu adjacent to the leaving group at neutral or slightly basic pH. The proteasome has an ATP-dependent proteolytic activity.</text>
</comment>
<evidence type="ECO:0000256" key="6">
    <source>
        <dbReference type="RuleBase" id="RU000551"/>
    </source>
</evidence>
<comment type="subcellular location">
    <subcellularLocation>
        <location evidence="6">Cytoplasm</location>
    </subcellularLocation>
    <subcellularLocation>
        <location evidence="6">Nucleus</location>
    </subcellularLocation>
</comment>
<dbReference type="FunFam" id="3.60.20.10:FF:000029">
    <property type="entry name" value="Proteasome subunit alpha type"/>
    <property type="match status" value="1"/>
</dbReference>
<reference evidence="8 9" key="1">
    <citation type="submission" date="2024-09" db="EMBL/GenBank/DDBJ databases">
        <title>Chromosome-scale assembly of Riccia fluitans.</title>
        <authorList>
            <person name="Paukszto L."/>
            <person name="Sawicki J."/>
            <person name="Karawczyk K."/>
            <person name="Piernik-Szablinska J."/>
            <person name="Szczecinska M."/>
            <person name="Mazdziarz M."/>
        </authorList>
    </citation>
    <scope>NUCLEOTIDE SEQUENCE [LARGE SCALE GENOMIC DNA]</scope>
    <source>
        <strain evidence="8">Rf_01</strain>
        <tissue evidence="8">Aerial parts of the thallus</tissue>
    </source>
</reference>
<dbReference type="GO" id="GO:0019773">
    <property type="term" value="C:proteasome core complex, alpha-subunit complex"/>
    <property type="evidence" value="ECO:0007669"/>
    <property type="project" value="UniProtKB-UniRule"/>
</dbReference>
<dbReference type="AlphaFoldDB" id="A0ABD1YEU0"/>
<dbReference type="SUPFAM" id="SSF56235">
    <property type="entry name" value="N-terminal nucleophile aminohydrolases (Ntn hydrolases)"/>
    <property type="match status" value="1"/>
</dbReference>
<evidence type="ECO:0000256" key="1">
    <source>
        <dbReference type="ARBA" id="ARBA00002000"/>
    </source>
</evidence>
<dbReference type="Pfam" id="PF10584">
    <property type="entry name" value="Proteasome_A_N"/>
    <property type="match status" value="1"/>
</dbReference>
<keyword evidence="4 6" id="KW-0539">Nucleus</keyword>
<dbReference type="InterPro" id="IPR023332">
    <property type="entry name" value="Proteasome_alpha-type"/>
</dbReference>
<protein>
    <recommendedName>
        <fullName evidence="6">Proteasome subunit alpha type</fullName>
    </recommendedName>
</protein>
<evidence type="ECO:0000256" key="2">
    <source>
        <dbReference type="ARBA" id="ARBA00022490"/>
    </source>
</evidence>
<dbReference type="Pfam" id="PF00227">
    <property type="entry name" value="Proteasome"/>
    <property type="match status" value="1"/>
</dbReference>
<evidence type="ECO:0000256" key="3">
    <source>
        <dbReference type="ARBA" id="ARBA00022942"/>
    </source>
</evidence>
<evidence type="ECO:0000313" key="8">
    <source>
        <dbReference type="EMBL" id="KAL2628904.1"/>
    </source>
</evidence>
<feature type="domain" description="Proteasome alpha-type subunits" evidence="7">
    <location>
        <begin position="56"/>
        <end position="78"/>
    </location>
</feature>
<proteinExistence type="inferred from homology"/>
<evidence type="ECO:0000256" key="4">
    <source>
        <dbReference type="ARBA" id="ARBA00023242"/>
    </source>
</evidence>
<dbReference type="GO" id="GO:0005634">
    <property type="term" value="C:nucleus"/>
    <property type="evidence" value="ECO:0007669"/>
    <property type="project" value="UniProtKB-SubCell"/>
</dbReference>
<dbReference type="InterPro" id="IPR050115">
    <property type="entry name" value="Proteasome_alpha"/>
</dbReference>
<keyword evidence="9" id="KW-1185">Reference proteome</keyword>
<dbReference type="SMART" id="SM00948">
    <property type="entry name" value="Proteasome_A_N"/>
    <property type="match status" value="1"/>
</dbReference>
<dbReference type="InterPro" id="IPR001353">
    <property type="entry name" value="Proteasome_sua/b"/>
</dbReference>
<dbReference type="EMBL" id="JBHFFA010000004">
    <property type="protein sequence ID" value="KAL2628904.1"/>
    <property type="molecule type" value="Genomic_DNA"/>
</dbReference>
<dbReference type="GO" id="GO:0005737">
    <property type="term" value="C:cytoplasm"/>
    <property type="evidence" value="ECO:0007669"/>
    <property type="project" value="UniProtKB-SubCell"/>
</dbReference>
<name>A0ABD1YEU0_9MARC</name>